<dbReference type="Proteomes" id="UP000186469">
    <property type="component" value="Unassembled WGS sequence"/>
</dbReference>
<dbReference type="STRING" id="1121455.SAMN02745728_00887"/>
<dbReference type="OrthoDB" id="5450136at2"/>
<dbReference type="Gene3D" id="3.90.930.1">
    <property type="match status" value="1"/>
</dbReference>
<evidence type="ECO:0000313" key="2">
    <source>
        <dbReference type="EMBL" id="SHN57269.1"/>
    </source>
</evidence>
<dbReference type="RefSeq" id="WP_072696564.1">
    <property type="nucleotide sequence ID" value="NZ_FRDI01000003.1"/>
</dbReference>
<dbReference type="Pfam" id="PF07661">
    <property type="entry name" value="MORN_2"/>
    <property type="match status" value="5"/>
</dbReference>
<evidence type="ECO:0000313" key="3">
    <source>
        <dbReference type="Proteomes" id="UP000186469"/>
    </source>
</evidence>
<reference evidence="2 3" key="1">
    <citation type="submission" date="2016-12" db="EMBL/GenBank/DDBJ databases">
        <authorList>
            <person name="Song W.-J."/>
            <person name="Kurnit D.M."/>
        </authorList>
    </citation>
    <scope>NUCLEOTIDE SEQUENCE [LARGE SCALE GENOMIC DNA]</scope>
    <source>
        <strain evidence="2 3">DSM 11393</strain>
    </source>
</reference>
<dbReference type="SUPFAM" id="SSF82185">
    <property type="entry name" value="Histone H3 K4-specific methyltransferase SET7/9 N-terminal domain"/>
    <property type="match status" value="1"/>
</dbReference>
<accession>A0A1M7SFM4</accession>
<name>A0A1M7SFM4_9BACT</name>
<dbReference type="EMBL" id="FRDI01000003">
    <property type="protein sequence ID" value="SHN57269.1"/>
    <property type="molecule type" value="Genomic_DNA"/>
</dbReference>
<keyword evidence="1" id="KW-0732">Signal</keyword>
<feature type="signal peptide" evidence="1">
    <location>
        <begin position="1"/>
        <end position="23"/>
    </location>
</feature>
<organism evidence="2 3">
    <name type="scientific">Desulfovibrio litoralis DSM 11393</name>
    <dbReference type="NCBI Taxonomy" id="1121455"/>
    <lineage>
        <taxon>Bacteria</taxon>
        <taxon>Pseudomonadati</taxon>
        <taxon>Thermodesulfobacteriota</taxon>
        <taxon>Desulfovibrionia</taxon>
        <taxon>Desulfovibrionales</taxon>
        <taxon>Desulfovibrionaceae</taxon>
        <taxon>Desulfovibrio</taxon>
    </lineage>
</organism>
<keyword evidence="3" id="KW-1185">Reference proteome</keyword>
<proteinExistence type="predicted"/>
<gene>
    <name evidence="2" type="ORF">SAMN02745728_00887</name>
</gene>
<protein>
    <submittedName>
        <fullName evidence="2">MORN repeat variant</fullName>
    </submittedName>
</protein>
<feature type="chain" id="PRO_5012207100" evidence="1">
    <location>
        <begin position="24"/>
        <end position="208"/>
    </location>
</feature>
<dbReference type="AlphaFoldDB" id="A0A1M7SFM4"/>
<dbReference type="InterPro" id="IPR011652">
    <property type="entry name" value="MORN_2"/>
</dbReference>
<evidence type="ECO:0000256" key="1">
    <source>
        <dbReference type="SAM" id="SignalP"/>
    </source>
</evidence>
<sequence length="208" mass="23681">MKNFIVIVTLCLFCLLSIHTPNAFSQESCPKTIEEVQKNKRYELVKENLYEFKQAESSLRCAYRTNGTLRYEIPYKNGKVEGTGKEYYENGTLKSEYPYVAGKKEGMFKSYSASGKILLKTPYVAGKVEGMGKSYYESGKLKAEIPFVADKIEGIFKHYNESGKLEFEISYENNLAVSGICYKKNGETRSLTDQELGDFMRGEMPKCD</sequence>